<dbReference type="Proteomes" id="UP000325614">
    <property type="component" value="Chromosome"/>
</dbReference>
<accession>A0A5P9JVT0</accession>
<protein>
    <submittedName>
        <fullName evidence="1">Uncharacterized protein</fullName>
    </submittedName>
</protein>
<dbReference type="KEGG" id="mico:GDR74_12200"/>
<evidence type="ECO:0000313" key="1">
    <source>
        <dbReference type="EMBL" id="QFU16922.1"/>
    </source>
</evidence>
<dbReference type="EMBL" id="CP045423">
    <property type="protein sequence ID" value="QFU16922.1"/>
    <property type="molecule type" value="Genomic_DNA"/>
</dbReference>
<dbReference type="AlphaFoldDB" id="A0A5P9JVT0"/>
<reference evidence="1 2" key="1">
    <citation type="submission" date="2019-10" db="EMBL/GenBank/DDBJ databases">
        <title>Isolation, Identification of Microvirga thermotolerans HR1, a novel thermophilic bacterium and Comparative Genomics of the genus Microvirga.</title>
        <authorList>
            <person name="Li J."/>
            <person name="Zhang W."/>
            <person name="Lin M."/>
            <person name="Wang J."/>
        </authorList>
    </citation>
    <scope>NUCLEOTIDE SEQUENCE [LARGE SCALE GENOMIC DNA]</scope>
    <source>
        <strain evidence="1 2">HR1</strain>
    </source>
</reference>
<evidence type="ECO:0000313" key="2">
    <source>
        <dbReference type="Proteomes" id="UP000325614"/>
    </source>
</evidence>
<sequence length="333" mass="38333">MPFDLNALLQGLQECYSQSGVLDFDHFLGQHLNASDWIIASDYNIGAPGAKHDVFAFACYPVEQGWSHLSALLSESFPADFKNVSKITREQRRFFDESHCFCFIFMVPRTRRILRSSAGHKADLAEARDVLKLSLRAAKEGGYHPDQVAHLQRFHNEAQKKNFSLDLFETILLLSGFHAFVSGKIALRTKVRQLGWFPDRDNMTTFCASAWSGLAFMMFETYWRNQIRRQVMPTVHIVDHQVKGLHGIYDPLIRVPDFFAAVFSRLDPEGSRLIRPDGARNKAIARYLHVLVNWLPRNRSLWLCRVHWTEAGVRAGRIVGFRTKRRLRTLDLT</sequence>
<dbReference type="RefSeq" id="WP_152586558.1">
    <property type="nucleotide sequence ID" value="NZ_CP045423.1"/>
</dbReference>
<keyword evidence="2" id="KW-1185">Reference proteome</keyword>
<proteinExistence type="predicted"/>
<name>A0A5P9JVT0_9HYPH</name>
<organism evidence="1 2">
    <name type="scientific">Microvirga thermotolerans</name>
    <dbReference type="NCBI Taxonomy" id="2651334"/>
    <lineage>
        <taxon>Bacteria</taxon>
        <taxon>Pseudomonadati</taxon>
        <taxon>Pseudomonadota</taxon>
        <taxon>Alphaproteobacteria</taxon>
        <taxon>Hyphomicrobiales</taxon>
        <taxon>Methylobacteriaceae</taxon>
        <taxon>Microvirga</taxon>
    </lineage>
</organism>
<gene>
    <name evidence="1" type="ORF">GDR74_12200</name>
</gene>